<protein>
    <submittedName>
        <fullName evidence="3">Pilus assembly protein TadG-related protein</fullName>
    </submittedName>
</protein>
<dbReference type="EMBL" id="JBHSIY010000031">
    <property type="protein sequence ID" value="MFC4869868.1"/>
    <property type="molecule type" value="Genomic_DNA"/>
</dbReference>
<evidence type="ECO:0000256" key="1">
    <source>
        <dbReference type="SAM" id="Phobius"/>
    </source>
</evidence>
<name>A0ABV9SU89_9ACTN</name>
<keyword evidence="1" id="KW-1133">Transmembrane helix</keyword>
<evidence type="ECO:0000313" key="3">
    <source>
        <dbReference type="EMBL" id="MFC4869868.1"/>
    </source>
</evidence>
<keyword evidence="4" id="KW-1185">Reference proteome</keyword>
<keyword evidence="1" id="KW-0812">Transmembrane</keyword>
<evidence type="ECO:0000259" key="2">
    <source>
        <dbReference type="Pfam" id="PF13400"/>
    </source>
</evidence>
<organism evidence="3 4">
    <name type="scientific">Streptomonospora arabica</name>
    <dbReference type="NCBI Taxonomy" id="412417"/>
    <lineage>
        <taxon>Bacteria</taxon>
        <taxon>Bacillati</taxon>
        <taxon>Actinomycetota</taxon>
        <taxon>Actinomycetes</taxon>
        <taxon>Streptosporangiales</taxon>
        <taxon>Nocardiopsidaceae</taxon>
        <taxon>Streptomonospora</taxon>
    </lineage>
</organism>
<evidence type="ECO:0000313" key="4">
    <source>
        <dbReference type="Proteomes" id="UP001595858"/>
    </source>
</evidence>
<dbReference type="InterPro" id="IPR028087">
    <property type="entry name" value="Tad_N"/>
</dbReference>
<dbReference type="Proteomes" id="UP001595858">
    <property type="component" value="Unassembled WGS sequence"/>
</dbReference>
<accession>A0ABV9SU89</accession>
<keyword evidence="1" id="KW-0472">Membrane</keyword>
<sequence length="155" mass="15784">MSARSARSARCGLGGLRGFRAGEARSEEGQATAFVVVMTAAFLMCLGLVLDGGGALHAHGRAQLLAQEAARAGVQQIDWEEYRSGAQEVDLDPVAAGAAARTFLADAGAVGTVTVEGDTVTVTCSVPYDFALLPLGSATLEATASARPYSQSPAP</sequence>
<dbReference type="RefSeq" id="WP_344147921.1">
    <property type="nucleotide sequence ID" value="NZ_BAAAQI010000023.1"/>
</dbReference>
<dbReference type="Pfam" id="PF13400">
    <property type="entry name" value="Tad"/>
    <property type="match status" value="1"/>
</dbReference>
<reference evidence="4" key="1">
    <citation type="journal article" date="2019" name="Int. J. Syst. Evol. Microbiol.">
        <title>The Global Catalogue of Microorganisms (GCM) 10K type strain sequencing project: providing services to taxonomists for standard genome sequencing and annotation.</title>
        <authorList>
            <consortium name="The Broad Institute Genomics Platform"/>
            <consortium name="The Broad Institute Genome Sequencing Center for Infectious Disease"/>
            <person name="Wu L."/>
            <person name="Ma J."/>
        </authorList>
    </citation>
    <scope>NUCLEOTIDE SEQUENCE [LARGE SCALE GENOMIC DNA]</scope>
    <source>
        <strain evidence="4">CGMCC 4.7304</strain>
    </source>
</reference>
<gene>
    <name evidence="3" type="ORF">ACFPCZ_24840</name>
</gene>
<feature type="domain" description="Putative Flp pilus-assembly TadG-like N-terminal" evidence="2">
    <location>
        <begin position="29"/>
        <end position="76"/>
    </location>
</feature>
<feature type="transmembrane region" description="Helical" evidence="1">
    <location>
        <begin position="31"/>
        <end position="50"/>
    </location>
</feature>
<comment type="caution">
    <text evidence="3">The sequence shown here is derived from an EMBL/GenBank/DDBJ whole genome shotgun (WGS) entry which is preliminary data.</text>
</comment>
<proteinExistence type="predicted"/>